<dbReference type="PANTHER" id="PTHR48075:SF5">
    <property type="entry name" value="3-HYDROXYBUTYRYL-COA DEHYDROGENASE"/>
    <property type="match status" value="1"/>
</dbReference>
<dbReference type="InterPro" id="IPR026578">
    <property type="entry name" value="L-carnitine_dehydrogenase"/>
</dbReference>
<evidence type="ECO:0000313" key="10">
    <source>
        <dbReference type="EMBL" id="XBY46212.1"/>
    </source>
</evidence>
<dbReference type="Gene3D" id="1.10.1040.10">
    <property type="entry name" value="N-(1-d-carboxylethyl)-l-norvaline Dehydrogenase, domain 2"/>
    <property type="match status" value="1"/>
</dbReference>
<comment type="pathway">
    <text evidence="2 7">Amine and polyamine metabolism; carnitine metabolism.</text>
</comment>
<dbReference type="GO" id="GO:0005737">
    <property type="term" value="C:cytoplasm"/>
    <property type="evidence" value="ECO:0007669"/>
    <property type="project" value="UniProtKB-SubCell"/>
</dbReference>
<keyword evidence="4 7" id="KW-0963">Cytoplasm</keyword>
<dbReference type="HAMAP" id="MF_02129">
    <property type="entry name" value="L_carnitine_dehydrog"/>
    <property type="match status" value="1"/>
</dbReference>
<evidence type="ECO:0000256" key="3">
    <source>
        <dbReference type="ARBA" id="ARBA00011738"/>
    </source>
</evidence>
<organism evidence="10">
    <name type="scientific">Methyloraptor flagellatus</name>
    <dbReference type="NCBI Taxonomy" id="3162530"/>
    <lineage>
        <taxon>Bacteria</taxon>
        <taxon>Pseudomonadati</taxon>
        <taxon>Pseudomonadota</taxon>
        <taxon>Alphaproteobacteria</taxon>
        <taxon>Hyphomicrobiales</taxon>
        <taxon>Ancalomicrobiaceae</taxon>
        <taxon>Methyloraptor</taxon>
    </lineage>
</organism>
<feature type="binding site" evidence="7">
    <location>
        <begin position="11"/>
        <end position="16"/>
    </location>
    <ligand>
        <name>NAD(+)</name>
        <dbReference type="ChEBI" id="CHEBI:57540"/>
    </ligand>
</feature>
<dbReference type="SUPFAM" id="SSF51735">
    <property type="entry name" value="NAD(P)-binding Rossmann-fold domains"/>
    <property type="match status" value="1"/>
</dbReference>
<comment type="similarity">
    <text evidence="7">Belongs to the 3-hydroxyacyl-CoA dehydrogenase family. L-carnitine dehydrogenase subfamily.</text>
</comment>
<comment type="catalytic activity">
    <reaction evidence="7">
        <text>carnitine + NAD(+) = 3-dehydrocarnitine + NADH + H(+)</text>
        <dbReference type="Rhea" id="RHEA:19265"/>
        <dbReference type="ChEBI" id="CHEBI:15378"/>
        <dbReference type="ChEBI" id="CHEBI:17126"/>
        <dbReference type="ChEBI" id="CHEBI:57540"/>
        <dbReference type="ChEBI" id="CHEBI:57885"/>
        <dbReference type="ChEBI" id="CHEBI:57945"/>
        <dbReference type="EC" id="1.1.1.108"/>
    </reaction>
</comment>
<dbReference type="GO" id="GO:0047728">
    <property type="term" value="F:carnitine 3-dehydrogenase activity"/>
    <property type="evidence" value="ECO:0007669"/>
    <property type="project" value="UniProtKB-UniRule"/>
</dbReference>
<dbReference type="InterPro" id="IPR029069">
    <property type="entry name" value="HotDog_dom_sf"/>
</dbReference>
<evidence type="ECO:0000256" key="5">
    <source>
        <dbReference type="ARBA" id="ARBA00023002"/>
    </source>
</evidence>
<accession>A0AAU7XFJ6</accession>
<dbReference type="PANTHER" id="PTHR48075">
    <property type="entry name" value="3-HYDROXYACYL-COA DEHYDROGENASE FAMILY PROTEIN"/>
    <property type="match status" value="1"/>
</dbReference>
<dbReference type="SUPFAM" id="SSF54637">
    <property type="entry name" value="Thioesterase/thiol ester dehydrase-isomerase"/>
    <property type="match status" value="1"/>
</dbReference>
<keyword evidence="5 7" id="KW-0560">Oxidoreductase</keyword>
<dbReference type="EMBL" id="CP158568">
    <property type="protein sequence ID" value="XBY46212.1"/>
    <property type="molecule type" value="Genomic_DNA"/>
</dbReference>
<dbReference type="NCBIfam" id="NF005716">
    <property type="entry name" value="PRK07531.1"/>
    <property type="match status" value="1"/>
</dbReference>
<keyword evidence="6 7" id="KW-0520">NAD</keyword>
<comment type="function">
    <text evidence="7">Catalyzes the NAD(+)-dependent oxidation of L-carnitine to 3-dehydrocarnitine.</text>
</comment>
<dbReference type="GO" id="GO:0070403">
    <property type="term" value="F:NAD+ binding"/>
    <property type="evidence" value="ECO:0007669"/>
    <property type="project" value="InterPro"/>
</dbReference>
<dbReference type="CDD" id="cd00586">
    <property type="entry name" value="4HBT"/>
    <property type="match status" value="1"/>
</dbReference>
<feature type="domain" description="3-hydroxyacyl-CoA dehydrogenase C-terminal" evidence="8">
    <location>
        <begin position="185"/>
        <end position="253"/>
    </location>
</feature>
<evidence type="ECO:0000256" key="7">
    <source>
        <dbReference type="HAMAP-Rule" id="MF_02129"/>
    </source>
</evidence>
<dbReference type="RefSeq" id="WP_407051309.1">
    <property type="nucleotide sequence ID" value="NZ_CP158568.1"/>
</dbReference>
<dbReference type="Gene3D" id="3.10.129.10">
    <property type="entry name" value="Hotdog Thioesterase"/>
    <property type="match status" value="1"/>
</dbReference>
<evidence type="ECO:0000259" key="9">
    <source>
        <dbReference type="Pfam" id="PF02737"/>
    </source>
</evidence>
<dbReference type="Pfam" id="PF13279">
    <property type="entry name" value="4HBT_2"/>
    <property type="match status" value="1"/>
</dbReference>
<protein>
    <recommendedName>
        <fullName evidence="7">L-carnitine dehydrogenase</fullName>
        <shortName evidence="7">CDH</shortName>
        <shortName evidence="7">L-CDH</shortName>
        <ecNumber evidence="7">1.1.1.108</ecNumber>
    </recommendedName>
</protein>
<gene>
    <name evidence="10" type="ORF">ABS361_08315</name>
</gene>
<reference evidence="10" key="1">
    <citation type="submission" date="2024-06" db="EMBL/GenBank/DDBJ databases">
        <title>Methylostella associata gen. nov., sp. nov., a novel Ancalomicrobiaceae-affiliated facultatively methylotrophic bacteria that feed on methanotrophs of the genus Methylococcus.</title>
        <authorList>
            <person name="Saltykova V."/>
            <person name="Danilova O.V."/>
            <person name="Oshkin I.Y."/>
            <person name="Belova S.E."/>
            <person name="Pimenov N.V."/>
            <person name="Dedysh S.N."/>
        </authorList>
    </citation>
    <scope>NUCLEOTIDE SEQUENCE</scope>
    <source>
        <strain evidence="10">S20</strain>
    </source>
</reference>
<dbReference type="Pfam" id="PF02737">
    <property type="entry name" value="3HCDH_N"/>
    <property type="match status" value="1"/>
</dbReference>
<proteinExistence type="inferred from homology"/>
<feature type="domain" description="3-hydroxyacyl-CoA dehydrogenase NAD binding" evidence="9">
    <location>
        <begin position="6"/>
        <end position="182"/>
    </location>
</feature>
<evidence type="ECO:0000256" key="1">
    <source>
        <dbReference type="ARBA" id="ARBA00004496"/>
    </source>
</evidence>
<dbReference type="GO" id="GO:0009437">
    <property type="term" value="P:carnitine metabolic process"/>
    <property type="evidence" value="ECO:0007669"/>
    <property type="project" value="UniProtKB-UniRule"/>
</dbReference>
<dbReference type="SUPFAM" id="SSF48179">
    <property type="entry name" value="6-phosphogluconate dehydrogenase C-terminal domain-like"/>
    <property type="match status" value="1"/>
</dbReference>
<dbReference type="InterPro" id="IPR006108">
    <property type="entry name" value="3HC_DH_C"/>
</dbReference>
<dbReference type="GO" id="GO:0006631">
    <property type="term" value="P:fatty acid metabolic process"/>
    <property type="evidence" value="ECO:0007669"/>
    <property type="project" value="InterPro"/>
</dbReference>
<dbReference type="KEGG" id="mflg:ABS361_08315"/>
<evidence type="ECO:0000259" key="8">
    <source>
        <dbReference type="Pfam" id="PF00725"/>
    </source>
</evidence>
<comment type="subcellular location">
    <subcellularLocation>
        <location evidence="1 7">Cytoplasm</location>
    </subcellularLocation>
</comment>
<dbReference type="InterPro" id="IPR008927">
    <property type="entry name" value="6-PGluconate_DH-like_C_sf"/>
</dbReference>
<dbReference type="Pfam" id="PF00725">
    <property type="entry name" value="3HCDH"/>
    <property type="match status" value="1"/>
</dbReference>
<dbReference type="Gene3D" id="3.40.50.720">
    <property type="entry name" value="NAD(P)-binding Rossmann-like Domain"/>
    <property type="match status" value="1"/>
</dbReference>
<comment type="subunit">
    <text evidence="3 7">Homodimer.</text>
</comment>
<name>A0AAU7XFJ6_9HYPH</name>
<sequence>MADVKTVGLLGAGVIGGGWAARCLVNGYDVVLYDPDPEADRKVGEMLANARRAWGRMTQAPLPKEGRLTLVRTPAEAAEGADFIQESAPEREDLKIRLLAEASRAARKDVVFGSSTSGLLPTKLQSEMIAPERFTVGHPFNPVYLMPLVEVCGGAQTTLETKERAMAFYRTLGMHPLHVRKEIDGFIADRLMEALWREALWLVNDDVATVDEIDDAVRFGPGLRWAFMGTFLIYRIAGGEAGMRHFMAQFGPALKWPWTKLMDVPDLTDALIDKLADQSDAQAAAQAVGTDLRDLERLRDDCLVNVFQGLKARDFAYGADLAAFEKTLYDRAHAGAVAAEPDLSQPLKLHRPSVLPEWTDYNGHMTEYRYLQVFGDATDALLRLVGIDADYLATGRSCYTVETHICHIAEVRAGEPMTVATRVLAAEGKKLQLYHELFRDRDGTRLATAEHLLLHVDTKASKAAEPPAAIAERCKTIAAAQAHLPPPDKAGRAIKAS</sequence>
<evidence type="ECO:0000256" key="4">
    <source>
        <dbReference type="ARBA" id="ARBA00022490"/>
    </source>
</evidence>
<dbReference type="EC" id="1.1.1.108" evidence="7"/>
<evidence type="ECO:0000256" key="2">
    <source>
        <dbReference type="ARBA" id="ARBA00004855"/>
    </source>
</evidence>
<dbReference type="InterPro" id="IPR006176">
    <property type="entry name" value="3-OHacyl-CoA_DH_NAD-bd"/>
</dbReference>
<dbReference type="InterPro" id="IPR013328">
    <property type="entry name" value="6PGD_dom2"/>
</dbReference>
<evidence type="ECO:0000256" key="6">
    <source>
        <dbReference type="ARBA" id="ARBA00023027"/>
    </source>
</evidence>
<dbReference type="InterPro" id="IPR036291">
    <property type="entry name" value="NAD(P)-bd_dom_sf"/>
</dbReference>
<dbReference type="AlphaFoldDB" id="A0AAU7XFJ6"/>